<dbReference type="Proteomes" id="UP000694228">
    <property type="component" value="Chromosome"/>
</dbReference>
<dbReference type="AlphaFoldDB" id="A0A8F5VJA9"/>
<accession>A0A8F5VJA9</accession>
<dbReference type="EMBL" id="CP077107">
    <property type="protein sequence ID" value="QXO93859.1"/>
    <property type="molecule type" value="Genomic_DNA"/>
</dbReference>
<protein>
    <submittedName>
        <fullName evidence="1">Uncharacterized protein</fullName>
    </submittedName>
</protein>
<name>A0A8F5VJA9_METHU</name>
<evidence type="ECO:0000313" key="2">
    <source>
        <dbReference type="Proteomes" id="UP000694228"/>
    </source>
</evidence>
<evidence type="ECO:0000313" key="1">
    <source>
        <dbReference type="EMBL" id="QXO93859.1"/>
    </source>
</evidence>
<gene>
    <name evidence="1" type="ORF">KSK55_10935</name>
</gene>
<proteinExistence type="predicted"/>
<organism evidence="1 2">
    <name type="scientific">Methanospirillum hungatei</name>
    <dbReference type="NCBI Taxonomy" id="2203"/>
    <lineage>
        <taxon>Archaea</taxon>
        <taxon>Methanobacteriati</taxon>
        <taxon>Methanobacteriota</taxon>
        <taxon>Stenosarchaea group</taxon>
        <taxon>Methanomicrobia</taxon>
        <taxon>Methanomicrobiales</taxon>
        <taxon>Methanospirillaceae</taxon>
        <taxon>Methanospirillum</taxon>
    </lineage>
</organism>
<reference evidence="1 2" key="1">
    <citation type="submission" date="2021-06" db="EMBL/GenBank/DDBJ databases">
        <title>Complete genome sequence of the secondary alcohol utilizing methanogen Methanospirillum hungatei strain GP1.</title>
        <authorList>
            <person name="Day L.A."/>
            <person name="Costa K.C."/>
        </authorList>
    </citation>
    <scope>NUCLEOTIDE SEQUENCE [LARGE SCALE GENOMIC DNA]</scope>
    <source>
        <strain evidence="1 2">GP1</strain>
    </source>
</reference>
<sequence>MVAGYYDKKIYRTGVFIHKKENVITHAQNCGLLVIRATGNCASIMNNDAFPLKKV</sequence>